<dbReference type="InterPro" id="IPR009045">
    <property type="entry name" value="Zn_M74/Hedgehog-like"/>
</dbReference>
<reference evidence="1 2" key="1">
    <citation type="submission" date="2018-06" db="EMBL/GenBank/DDBJ databases">
        <title>Complete genome of Desulfovibrio marinus P48SEP.</title>
        <authorList>
            <person name="Crispim J.S."/>
            <person name="Vidigal P.M.P."/>
            <person name="Silva L.C.F."/>
            <person name="Araujo L.C."/>
            <person name="Laguardia C.N."/>
            <person name="Dias R.S."/>
            <person name="Sousa M.P."/>
            <person name="Paula S.O."/>
            <person name="Silva C."/>
        </authorList>
    </citation>
    <scope>NUCLEOTIDE SEQUENCE [LARGE SCALE GENOMIC DNA]</scope>
    <source>
        <strain evidence="1 2">P48SEP</strain>
    </source>
</reference>
<dbReference type="EMBL" id="QMIF01000004">
    <property type="protein sequence ID" value="TVM34631.1"/>
    <property type="molecule type" value="Genomic_DNA"/>
</dbReference>
<gene>
    <name evidence="1" type="ORF">DQK91_08650</name>
</gene>
<name>A0A6P1ZHI7_9BACT</name>
<evidence type="ECO:0000313" key="1">
    <source>
        <dbReference type="EMBL" id="TVM34631.1"/>
    </source>
</evidence>
<organism evidence="1 2">
    <name type="scientific">Oceanidesulfovibrio marinus</name>
    <dbReference type="NCBI Taxonomy" id="370038"/>
    <lineage>
        <taxon>Bacteria</taxon>
        <taxon>Pseudomonadati</taxon>
        <taxon>Thermodesulfobacteriota</taxon>
        <taxon>Desulfovibrionia</taxon>
        <taxon>Desulfovibrionales</taxon>
        <taxon>Desulfovibrionaceae</taxon>
        <taxon>Oceanidesulfovibrio</taxon>
    </lineage>
</organism>
<proteinExistence type="predicted"/>
<dbReference type="SUPFAM" id="SSF55166">
    <property type="entry name" value="Hedgehog/DD-peptidase"/>
    <property type="match status" value="1"/>
</dbReference>
<comment type="caution">
    <text evidence="1">The sequence shown here is derived from an EMBL/GenBank/DDBJ whole genome shotgun (WGS) entry which is preliminary data.</text>
</comment>
<sequence length="144" mass="16196">MDFWNDIVHFTPSEWPEDPSRVDPQLVRMLDRVRCEAGVAIHVHTAWSPSGHVAGSLHGQGKAVDFHFAPGMTPVAEFALLTAFGFRGIGLYPEWTPRHGWHVDLRAGKTRLFWTRRNGRYRYGHEALAAALALAGMQEGKDHI</sequence>
<evidence type="ECO:0000313" key="2">
    <source>
        <dbReference type="Proteomes" id="UP000434052"/>
    </source>
</evidence>
<dbReference type="Gene3D" id="3.30.1380.10">
    <property type="match status" value="1"/>
</dbReference>
<dbReference type="RefSeq" id="WP_144304951.1">
    <property type="nucleotide sequence ID" value="NZ_QMIF01000004.1"/>
</dbReference>
<accession>A0A6P1ZHI7</accession>
<dbReference type="OrthoDB" id="5242612at2"/>
<protein>
    <recommendedName>
        <fullName evidence="3">Peptidase M15</fullName>
    </recommendedName>
</protein>
<dbReference type="Proteomes" id="UP000434052">
    <property type="component" value="Unassembled WGS sequence"/>
</dbReference>
<dbReference type="AlphaFoldDB" id="A0A6P1ZHI7"/>
<evidence type="ECO:0008006" key="3">
    <source>
        <dbReference type="Google" id="ProtNLM"/>
    </source>
</evidence>